<dbReference type="AlphaFoldDB" id="A0A4Y9ESB8"/>
<dbReference type="EMBL" id="SIHO01000001">
    <property type="protein sequence ID" value="TFU06515.1"/>
    <property type="molecule type" value="Genomic_DNA"/>
</dbReference>
<reference evidence="1 2" key="1">
    <citation type="submission" date="2019-02" db="EMBL/GenBank/DDBJ databases">
        <title>Polymorphobacter sp. isolated from the lake at the Tibet of China.</title>
        <authorList>
            <person name="Li A."/>
        </authorList>
    </citation>
    <scope>NUCLEOTIDE SEQUENCE [LARGE SCALE GENOMIC DNA]</scope>
    <source>
        <strain evidence="1 2">DJ1R-1</strain>
    </source>
</reference>
<protein>
    <submittedName>
        <fullName evidence="1">Uncharacterized protein</fullName>
    </submittedName>
</protein>
<dbReference type="OrthoDB" id="7595701at2"/>
<sequence>MTLDGDALWEALYPAAWKLARSADSIHERIGAAFSAIQGLSGEDFPPEQRLRFNDIVTRMTVAGAVRGADGGLAKGAVDNTLASMPEDEATEIAEEIFELFVAVAEIHFRD</sequence>
<organism evidence="1 2">
    <name type="scientific">Glacieibacterium arshaanense</name>
    <dbReference type="NCBI Taxonomy" id="2511025"/>
    <lineage>
        <taxon>Bacteria</taxon>
        <taxon>Pseudomonadati</taxon>
        <taxon>Pseudomonadota</taxon>
        <taxon>Alphaproteobacteria</taxon>
        <taxon>Sphingomonadales</taxon>
        <taxon>Sphingosinicellaceae</taxon>
        <taxon>Glacieibacterium</taxon>
    </lineage>
</organism>
<name>A0A4Y9ESB8_9SPHN</name>
<dbReference type="Proteomes" id="UP000297737">
    <property type="component" value="Unassembled WGS sequence"/>
</dbReference>
<evidence type="ECO:0000313" key="1">
    <source>
        <dbReference type="EMBL" id="TFU06515.1"/>
    </source>
</evidence>
<evidence type="ECO:0000313" key="2">
    <source>
        <dbReference type="Proteomes" id="UP000297737"/>
    </source>
</evidence>
<keyword evidence="2" id="KW-1185">Reference proteome</keyword>
<accession>A0A4Y9ESB8</accession>
<comment type="caution">
    <text evidence="1">The sequence shown here is derived from an EMBL/GenBank/DDBJ whole genome shotgun (WGS) entry which is preliminary data.</text>
</comment>
<dbReference type="RefSeq" id="WP_135245239.1">
    <property type="nucleotide sequence ID" value="NZ_SIHO01000001.1"/>
</dbReference>
<proteinExistence type="predicted"/>
<gene>
    <name evidence="1" type="ORF">EUV02_05925</name>
</gene>